<dbReference type="EMBL" id="JACHHO010000002">
    <property type="protein sequence ID" value="MBB5204613.1"/>
    <property type="molecule type" value="Genomic_DNA"/>
</dbReference>
<dbReference type="Gene3D" id="3.30.420.40">
    <property type="match status" value="2"/>
</dbReference>
<evidence type="ECO:0000313" key="2">
    <source>
        <dbReference type="Proteomes" id="UP000554837"/>
    </source>
</evidence>
<reference evidence="1 2" key="1">
    <citation type="submission" date="2020-08" db="EMBL/GenBank/DDBJ databases">
        <title>Genomic Encyclopedia of Type Strains, Phase IV (KMG-IV): sequencing the most valuable type-strain genomes for metagenomic binning, comparative biology and taxonomic classification.</title>
        <authorList>
            <person name="Goeker M."/>
        </authorList>
    </citation>
    <scope>NUCLEOTIDE SEQUENCE [LARGE SCALE GENOMIC DNA]</scope>
    <source>
        <strain evidence="1 2">DSM 23958</strain>
    </source>
</reference>
<dbReference type="SUPFAM" id="SSF53067">
    <property type="entry name" value="Actin-like ATPase domain"/>
    <property type="match status" value="1"/>
</dbReference>
<comment type="caution">
    <text evidence="1">The sequence shown here is derived from an EMBL/GenBank/DDBJ whole genome shotgun (WGS) entry which is preliminary data.</text>
</comment>
<dbReference type="AlphaFoldDB" id="A0A840S4I4"/>
<sequence>MLRARSEPGWTALLPLGESLRAAHLVAGKGGQPPRLIWTWQGAWGEDEELCAATLSALRRAHPTQTRRVWLLERAHYQIVPTEAPPELPAAEWRDALRWQLKGQIEFAAEDAALDLLRIPVDPAQRRQTPLLAVLAPKARLRPWVEACEQARLPLAAIDIPETALRNVCGRLEPAGRAQALLSFGSGQGALVVTQDGELLMYRQIELSAETLVHDDDARREAALDRAALEVQRTLDSFERSFSHLSLGRVLVAPGPGMAALVAHLGGLVATKVEVLDLATVLDLTAEPGLQGAEGARWLLALGAALRED</sequence>
<evidence type="ECO:0000313" key="1">
    <source>
        <dbReference type="EMBL" id="MBB5204613.1"/>
    </source>
</evidence>
<keyword evidence="2" id="KW-1185">Reference proteome</keyword>
<dbReference type="OrthoDB" id="5296002at2"/>
<dbReference type="Gene3D" id="3.30.1490.300">
    <property type="match status" value="1"/>
</dbReference>
<dbReference type="InterPro" id="IPR043129">
    <property type="entry name" value="ATPase_NBD"/>
</dbReference>
<dbReference type="Proteomes" id="UP000554837">
    <property type="component" value="Unassembled WGS sequence"/>
</dbReference>
<accession>A0A840S4I4</accession>
<protein>
    <submittedName>
        <fullName evidence="1">MSHA biogenesis protein MshI</fullName>
    </submittedName>
</protein>
<proteinExistence type="predicted"/>
<organism evidence="1 2">
    <name type="scientific">Inhella inkyongensis</name>
    <dbReference type="NCBI Taxonomy" id="392593"/>
    <lineage>
        <taxon>Bacteria</taxon>
        <taxon>Pseudomonadati</taxon>
        <taxon>Pseudomonadota</taxon>
        <taxon>Betaproteobacteria</taxon>
        <taxon>Burkholderiales</taxon>
        <taxon>Sphaerotilaceae</taxon>
        <taxon>Inhella</taxon>
    </lineage>
</organism>
<gene>
    <name evidence="1" type="ORF">HNQ51_001927</name>
</gene>
<name>A0A840S4I4_9BURK</name>
<dbReference type="RefSeq" id="WP_138855725.1">
    <property type="nucleotide sequence ID" value="NZ_CP040709.1"/>
</dbReference>